<dbReference type="InterPro" id="IPR058647">
    <property type="entry name" value="BSH_CzcB-like"/>
</dbReference>
<evidence type="ECO:0000259" key="2">
    <source>
        <dbReference type="Pfam" id="PF25954"/>
    </source>
</evidence>
<dbReference type="SUPFAM" id="SSF111369">
    <property type="entry name" value="HlyD-like secretion proteins"/>
    <property type="match status" value="1"/>
</dbReference>
<sequence>MVRKWRFNRYVAGGVLAAVCLLGGVFFSLDDGEAEDVKPQSVLSVSTRRAVVSEQQQGLHLTGTVEGLTSAIISSRYSGTVESLTVENGQQVQAGTPLLRTDSQELANNVRMAENGVHKATVSHDNIAVNLQRQQSLYETGATSRQNLDAAQTQWATSRTEMDDAAANLAIAQKRLADATVTSPVTGVVANKNVTLGQMVSAGTQLMTVEQIDAVYVTVQVEQQDIDKVQIGKDATVKVDTYKDKTFAGKVAVINPVAGRDNRLFMVKIRVENPGFELMPGMFAEVLLADEEAKPVLTVPRSAMTSRKGQNYVFVVSDEGKAQQVSVEPGALYDENLEIKSGLSEGALVITDNLDKLKDGDMVNAYGGEK</sequence>
<dbReference type="EMBL" id="FRBC01000005">
    <property type="protein sequence ID" value="SHK49384.1"/>
    <property type="molecule type" value="Genomic_DNA"/>
</dbReference>
<reference evidence="5 6" key="1">
    <citation type="submission" date="2016-11" db="EMBL/GenBank/DDBJ databases">
        <authorList>
            <person name="Jaros S."/>
            <person name="Januszkiewicz K."/>
            <person name="Wedrychowicz H."/>
        </authorList>
    </citation>
    <scope>NUCLEOTIDE SEQUENCE [LARGE SCALE GENOMIC DNA]</scope>
    <source>
        <strain evidence="5 6">HD4</strain>
    </source>
</reference>
<comment type="similarity">
    <text evidence="1">Belongs to the membrane fusion protein (MFP) (TC 8.A.1) family.</text>
</comment>
<feature type="domain" description="CzcB-like barrel-sandwich hybrid" evidence="3">
    <location>
        <begin position="71"/>
        <end position="209"/>
    </location>
</feature>
<gene>
    <name evidence="5" type="ORF">SAMN05216582_105133</name>
</gene>
<dbReference type="Gene3D" id="2.40.30.170">
    <property type="match status" value="1"/>
</dbReference>
<dbReference type="Pfam" id="PF25989">
    <property type="entry name" value="YknX_C"/>
    <property type="match status" value="1"/>
</dbReference>
<dbReference type="InterPro" id="IPR058637">
    <property type="entry name" value="YknX-like_C"/>
</dbReference>
<proteinExistence type="inferred from homology"/>
<dbReference type="PANTHER" id="PTHR30469:SF33">
    <property type="entry name" value="SLR1207 PROTEIN"/>
    <property type="match status" value="1"/>
</dbReference>
<evidence type="ECO:0000313" key="5">
    <source>
        <dbReference type="EMBL" id="SHK49384.1"/>
    </source>
</evidence>
<dbReference type="Gene3D" id="1.10.287.470">
    <property type="entry name" value="Helix hairpin bin"/>
    <property type="match status" value="1"/>
</dbReference>
<protein>
    <submittedName>
        <fullName evidence="5">RND family efflux transporter, MFP subunit</fullName>
    </submittedName>
</protein>
<feature type="domain" description="CusB-like beta-barrel" evidence="2">
    <location>
        <begin position="215"/>
        <end position="291"/>
    </location>
</feature>
<dbReference type="FunFam" id="2.40.30.170:FF:000010">
    <property type="entry name" value="Efflux RND transporter periplasmic adaptor subunit"/>
    <property type="match status" value="1"/>
</dbReference>
<dbReference type="GO" id="GO:1990281">
    <property type="term" value="C:efflux pump complex"/>
    <property type="evidence" value="ECO:0007669"/>
    <property type="project" value="TreeGrafter"/>
</dbReference>
<feature type="domain" description="YknX-like C-terminal permuted SH3-like" evidence="4">
    <location>
        <begin position="296"/>
        <end position="364"/>
    </location>
</feature>
<accession>A0A1M6SXG6</accession>
<dbReference type="NCBIfam" id="TIGR01730">
    <property type="entry name" value="RND_mfp"/>
    <property type="match status" value="1"/>
</dbReference>
<evidence type="ECO:0000256" key="1">
    <source>
        <dbReference type="ARBA" id="ARBA00009477"/>
    </source>
</evidence>
<evidence type="ECO:0000259" key="4">
    <source>
        <dbReference type="Pfam" id="PF25989"/>
    </source>
</evidence>
<evidence type="ECO:0000259" key="3">
    <source>
        <dbReference type="Pfam" id="PF25973"/>
    </source>
</evidence>
<dbReference type="Gene3D" id="2.40.50.100">
    <property type="match status" value="1"/>
</dbReference>
<dbReference type="Proteomes" id="UP000184263">
    <property type="component" value="Unassembled WGS sequence"/>
</dbReference>
<evidence type="ECO:0000313" key="6">
    <source>
        <dbReference type="Proteomes" id="UP000184263"/>
    </source>
</evidence>
<organism evidence="5 6">
    <name type="scientific">Selenomonas ruminantium</name>
    <dbReference type="NCBI Taxonomy" id="971"/>
    <lineage>
        <taxon>Bacteria</taxon>
        <taxon>Bacillati</taxon>
        <taxon>Bacillota</taxon>
        <taxon>Negativicutes</taxon>
        <taxon>Selenomonadales</taxon>
        <taxon>Selenomonadaceae</taxon>
        <taxon>Selenomonas</taxon>
    </lineage>
</organism>
<dbReference type="InterPro" id="IPR006143">
    <property type="entry name" value="RND_pump_MFP"/>
</dbReference>
<dbReference type="InterPro" id="IPR058792">
    <property type="entry name" value="Beta-barrel_RND_2"/>
</dbReference>
<dbReference type="PANTHER" id="PTHR30469">
    <property type="entry name" value="MULTIDRUG RESISTANCE PROTEIN MDTA"/>
    <property type="match status" value="1"/>
</dbReference>
<dbReference type="Pfam" id="PF25973">
    <property type="entry name" value="BSH_CzcB"/>
    <property type="match status" value="1"/>
</dbReference>
<dbReference type="AlphaFoldDB" id="A0A1M6SXG6"/>
<dbReference type="Pfam" id="PF25954">
    <property type="entry name" value="Beta-barrel_RND_2"/>
    <property type="match status" value="1"/>
</dbReference>
<dbReference type="Gene3D" id="2.40.420.20">
    <property type="match status" value="1"/>
</dbReference>
<name>A0A1M6SXG6_SELRU</name>
<dbReference type="GO" id="GO:0015562">
    <property type="term" value="F:efflux transmembrane transporter activity"/>
    <property type="evidence" value="ECO:0007669"/>
    <property type="project" value="TreeGrafter"/>
</dbReference>